<dbReference type="Proteomes" id="UP001054945">
    <property type="component" value="Unassembled WGS sequence"/>
</dbReference>
<evidence type="ECO:0000313" key="2">
    <source>
        <dbReference type="Proteomes" id="UP001054945"/>
    </source>
</evidence>
<name>A0AAV4XEH3_CAEEX</name>
<evidence type="ECO:0000313" key="1">
    <source>
        <dbReference type="EMBL" id="GIY93430.1"/>
    </source>
</evidence>
<dbReference type="EMBL" id="BPLR01017661">
    <property type="protein sequence ID" value="GIY93430.1"/>
    <property type="molecule type" value="Genomic_DNA"/>
</dbReference>
<gene>
    <name evidence="1" type="ORF">CEXT_654251</name>
</gene>
<organism evidence="1 2">
    <name type="scientific">Caerostris extrusa</name>
    <name type="common">Bark spider</name>
    <name type="synonym">Caerostris bankana</name>
    <dbReference type="NCBI Taxonomy" id="172846"/>
    <lineage>
        <taxon>Eukaryota</taxon>
        <taxon>Metazoa</taxon>
        <taxon>Ecdysozoa</taxon>
        <taxon>Arthropoda</taxon>
        <taxon>Chelicerata</taxon>
        <taxon>Arachnida</taxon>
        <taxon>Araneae</taxon>
        <taxon>Araneomorphae</taxon>
        <taxon>Entelegynae</taxon>
        <taxon>Araneoidea</taxon>
        <taxon>Araneidae</taxon>
        <taxon>Caerostris</taxon>
    </lineage>
</organism>
<reference evidence="1 2" key="1">
    <citation type="submission" date="2021-06" db="EMBL/GenBank/DDBJ databases">
        <title>Caerostris extrusa draft genome.</title>
        <authorList>
            <person name="Kono N."/>
            <person name="Arakawa K."/>
        </authorList>
    </citation>
    <scope>NUCLEOTIDE SEQUENCE [LARGE SCALE GENOMIC DNA]</scope>
</reference>
<protein>
    <submittedName>
        <fullName evidence="1">Uncharacterized protein</fullName>
    </submittedName>
</protein>
<dbReference type="AlphaFoldDB" id="A0AAV4XEH3"/>
<comment type="caution">
    <text evidence="1">The sequence shown here is derived from an EMBL/GenBank/DDBJ whole genome shotgun (WGS) entry which is preliminary data.</text>
</comment>
<accession>A0AAV4XEH3</accession>
<sequence>MVTFMCSGTKENDHWQFSDKSRYCVQHDDHIRESSAIPIFPPGDVETSVGNDSTFSFLRRLRKIPLRKQVLFSTGAAPARAKGVIASQGRRVEDSRDFYGTPWLPFSIARRRGSLPNGFELFSNLSRRIICL</sequence>
<keyword evidence="2" id="KW-1185">Reference proteome</keyword>
<proteinExistence type="predicted"/>